<dbReference type="Proteomes" id="UP000002059">
    <property type="component" value="Partially assembled WGS sequence"/>
</dbReference>
<evidence type="ECO:0000313" key="2">
    <source>
        <dbReference type="EMBL" id="EEH34241.1"/>
    </source>
</evidence>
<gene>
    <name evidence="2" type="ORF">PAAG_05290</name>
</gene>
<dbReference type="EMBL" id="KN294005">
    <property type="protein sequence ID" value="EEH34241.1"/>
    <property type="molecule type" value="Genomic_DNA"/>
</dbReference>
<dbReference type="GeneID" id="9095823"/>
<evidence type="ECO:0000256" key="1">
    <source>
        <dbReference type="SAM" id="MobiDB-lite"/>
    </source>
</evidence>
<dbReference type="KEGG" id="pbl:PAAG_05290"/>
<feature type="compositionally biased region" description="Polar residues" evidence="1">
    <location>
        <begin position="103"/>
        <end position="114"/>
    </location>
</feature>
<proteinExistence type="predicted"/>
<reference evidence="2 3" key="1">
    <citation type="journal article" date="2011" name="PLoS Genet.">
        <title>Comparative genomic analysis of human fungal pathogens causing paracoccidioidomycosis.</title>
        <authorList>
            <person name="Desjardins C.A."/>
            <person name="Champion M.D."/>
            <person name="Holder J.W."/>
            <person name="Muszewska A."/>
            <person name="Goldberg J."/>
            <person name="Bailao A.M."/>
            <person name="Brigido M.M."/>
            <person name="Ferreira M.E."/>
            <person name="Garcia A.M."/>
            <person name="Grynberg M."/>
            <person name="Gujja S."/>
            <person name="Heiman D.I."/>
            <person name="Henn M.R."/>
            <person name="Kodira C.D."/>
            <person name="Leon-Narvaez H."/>
            <person name="Longo L.V."/>
            <person name="Ma L.J."/>
            <person name="Malavazi I."/>
            <person name="Matsuo A.L."/>
            <person name="Morais F.V."/>
            <person name="Pereira M."/>
            <person name="Rodriguez-Brito S."/>
            <person name="Sakthikumar S."/>
            <person name="Salem-Izacc S.M."/>
            <person name="Sykes S.M."/>
            <person name="Teixeira M.M."/>
            <person name="Vallejo M.C."/>
            <person name="Walter M.E."/>
            <person name="Yandava C."/>
            <person name="Young S."/>
            <person name="Zeng Q."/>
            <person name="Zucker J."/>
            <person name="Felipe M.S."/>
            <person name="Goldman G.H."/>
            <person name="Haas B.J."/>
            <person name="McEwen J.G."/>
            <person name="Nino-Vega G."/>
            <person name="Puccia R."/>
            <person name="San-Blas G."/>
            <person name="Soares C.M."/>
            <person name="Birren B.W."/>
            <person name="Cuomo C.A."/>
        </authorList>
    </citation>
    <scope>NUCLEOTIDE SEQUENCE [LARGE SCALE GENOMIC DNA]</scope>
    <source>
        <strain evidence="3">ATCC MYA-826 / Pb01</strain>
    </source>
</reference>
<feature type="region of interest" description="Disordered" evidence="1">
    <location>
        <begin position="94"/>
        <end position="156"/>
    </location>
</feature>
<dbReference type="OrthoDB" id="4179406at2759"/>
<dbReference type="OMA" id="ESWASWS"/>
<dbReference type="HOGENOM" id="CLU_587883_0_0_1"/>
<dbReference type="STRING" id="502779.C1H3E7"/>
<sequence>MASSSQPRASRLLGESWASWSPEDADQSTCIDSDDEFYSGLDLPSSNPSTVPGNSLSIDSSLMPQSGFLQDASMISLSGPELVMPSIHQDYSPDGSWVVSHPSPLTSNPPTSRDTGAAGSINPFPIDTPRDHGKQEKQRNHAFSRSSHVTDDSGRPKVSTKYLLIGILLPFAVYLARVTFLSWVTEGTKSATSSESAPFTPEGTPRQLELLMDARARLWQILSNSGVSASQIPGLLKGCELAVVELCSLWTGDMGSKHEVEFECDNALIAVLQAKETSRSLYWHSGSALDEIDRELSRIKRSLITTTVDESNSLVDLIMEALNMRLNRPVVKSGISDAQYRQAETAFELAVSKLLTQANYMLETLNSFQSRLQSIAEIISKFNGDQETSGCWSHHPGGEGGDLFATLIRNIKCTFGKSLFVSFSPKLGGRPSVNIGGSLKTTIQSKISWADQQQQLVVIVVNSLVSQLKQLQKDWDMDYESS</sequence>
<feature type="region of interest" description="Disordered" evidence="1">
    <location>
        <begin position="1"/>
        <end position="56"/>
    </location>
</feature>
<dbReference type="AlphaFoldDB" id="C1H3E7"/>
<protein>
    <submittedName>
        <fullName evidence="2">Uncharacterized protein</fullName>
    </submittedName>
</protein>
<accession>C1H3E7</accession>
<feature type="compositionally biased region" description="Polar residues" evidence="1">
    <location>
        <begin position="44"/>
        <end position="56"/>
    </location>
</feature>
<dbReference type="RefSeq" id="XP_002792561.1">
    <property type="nucleotide sequence ID" value="XM_002792515.1"/>
</dbReference>
<feature type="compositionally biased region" description="Basic and acidic residues" evidence="1">
    <location>
        <begin position="128"/>
        <end position="139"/>
    </location>
</feature>
<keyword evidence="3" id="KW-1185">Reference proteome</keyword>
<dbReference type="VEuPathDB" id="FungiDB:PAAG_05290"/>
<name>C1H3E7_PARBA</name>
<dbReference type="eggNOG" id="ENOG502T4FP">
    <property type="taxonomic scope" value="Eukaryota"/>
</dbReference>
<organism evidence="2 3">
    <name type="scientific">Paracoccidioides lutzii (strain ATCC MYA-826 / Pb01)</name>
    <name type="common">Paracoccidioides brasiliensis</name>
    <dbReference type="NCBI Taxonomy" id="502779"/>
    <lineage>
        <taxon>Eukaryota</taxon>
        <taxon>Fungi</taxon>
        <taxon>Dikarya</taxon>
        <taxon>Ascomycota</taxon>
        <taxon>Pezizomycotina</taxon>
        <taxon>Eurotiomycetes</taxon>
        <taxon>Eurotiomycetidae</taxon>
        <taxon>Onygenales</taxon>
        <taxon>Ajellomycetaceae</taxon>
        <taxon>Paracoccidioides</taxon>
    </lineage>
</organism>
<evidence type="ECO:0000313" key="3">
    <source>
        <dbReference type="Proteomes" id="UP000002059"/>
    </source>
</evidence>